<proteinExistence type="predicted"/>
<keyword evidence="2" id="KW-1185">Reference proteome</keyword>
<sequence length="92" mass="10465">MEHVRDIVRDCKRSIEETGSIVDPGASINIISGARQAPRCVVCKRRVRLTTPFRWNFATLNTREDIGAFLSNKRLLRRDASHSRIAVTLFVV</sequence>
<dbReference type="Proteomes" id="UP001066276">
    <property type="component" value="Chromosome 2_1"/>
</dbReference>
<name>A0AAV7VBX3_PLEWA</name>
<organism evidence="1 2">
    <name type="scientific">Pleurodeles waltl</name>
    <name type="common">Iberian ribbed newt</name>
    <dbReference type="NCBI Taxonomy" id="8319"/>
    <lineage>
        <taxon>Eukaryota</taxon>
        <taxon>Metazoa</taxon>
        <taxon>Chordata</taxon>
        <taxon>Craniata</taxon>
        <taxon>Vertebrata</taxon>
        <taxon>Euteleostomi</taxon>
        <taxon>Amphibia</taxon>
        <taxon>Batrachia</taxon>
        <taxon>Caudata</taxon>
        <taxon>Salamandroidea</taxon>
        <taxon>Salamandridae</taxon>
        <taxon>Pleurodelinae</taxon>
        <taxon>Pleurodeles</taxon>
    </lineage>
</organism>
<dbReference type="EMBL" id="JANPWB010000003">
    <property type="protein sequence ID" value="KAJ1197906.1"/>
    <property type="molecule type" value="Genomic_DNA"/>
</dbReference>
<dbReference type="AlphaFoldDB" id="A0AAV7VBX3"/>
<comment type="caution">
    <text evidence="1">The sequence shown here is derived from an EMBL/GenBank/DDBJ whole genome shotgun (WGS) entry which is preliminary data.</text>
</comment>
<evidence type="ECO:0000313" key="2">
    <source>
        <dbReference type="Proteomes" id="UP001066276"/>
    </source>
</evidence>
<protein>
    <submittedName>
        <fullName evidence="1">Uncharacterized protein</fullName>
    </submittedName>
</protein>
<reference evidence="1" key="1">
    <citation type="journal article" date="2022" name="bioRxiv">
        <title>Sequencing and chromosome-scale assembly of the giantPleurodeles waltlgenome.</title>
        <authorList>
            <person name="Brown T."/>
            <person name="Elewa A."/>
            <person name="Iarovenko S."/>
            <person name="Subramanian E."/>
            <person name="Araus A.J."/>
            <person name="Petzold A."/>
            <person name="Susuki M."/>
            <person name="Suzuki K.-i.T."/>
            <person name="Hayashi T."/>
            <person name="Toyoda A."/>
            <person name="Oliveira C."/>
            <person name="Osipova E."/>
            <person name="Leigh N.D."/>
            <person name="Simon A."/>
            <person name="Yun M.H."/>
        </authorList>
    </citation>
    <scope>NUCLEOTIDE SEQUENCE</scope>
    <source>
        <strain evidence="1">20211129_DDA</strain>
        <tissue evidence="1">Liver</tissue>
    </source>
</reference>
<evidence type="ECO:0000313" key="1">
    <source>
        <dbReference type="EMBL" id="KAJ1197906.1"/>
    </source>
</evidence>
<accession>A0AAV7VBX3</accession>
<gene>
    <name evidence="1" type="ORF">NDU88_001750</name>
</gene>